<organism evidence="3">
    <name type="scientific">Tanacetum cinerariifolium</name>
    <name type="common">Dalmatian daisy</name>
    <name type="synonym">Chrysanthemum cinerariifolium</name>
    <dbReference type="NCBI Taxonomy" id="118510"/>
    <lineage>
        <taxon>Eukaryota</taxon>
        <taxon>Viridiplantae</taxon>
        <taxon>Streptophyta</taxon>
        <taxon>Embryophyta</taxon>
        <taxon>Tracheophyta</taxon>
        <taxon>Spermatophyta</taxon>
        <taxon>Magnoliopsida</taxon>
        <taxon>eudicotyledons</taxon>
        <taxon>Gunneridae</taxon>
        <taxon>Pentapetalae</taxon>
        <taxon>asterids</taxon>
        <taxon>campanulids</taxon>
        <taxon>Asterales</taxon>
        <taxon>Asteraceae</taxon>
        <taxon>Asteroideae</taxon>
        <taxon>Anthemideae</taxon>
        <taxon>Anthemidinae</taxon>
        <taxon>Tanacetum</taxon>
    </lineage>
</organism>
<keyword evidence="3" id="KW-0695">RNA-directed DNA polymerase</keyword>
<feature type="region of interest" description="Disordered" evidence="1">
    <location>
        <begin position="1276"/>
        <end position="1298"/>
    </location>
</feature>
<sequence>MSQKASLLTQVKELVLKLGVSDVSKLNSSESEYESWGDSDDNDQQSDDESTKPDDDKSVDLNKTDDEEDDEFIYVHTDDENVDDEEYERINKEMYDDVNVELKDAEPDNEEKGDEEMTYAENEVKELKNVDHSSILCATIKSEVSAAIKEYLGISLDDALYKQDKPQKSAKDIRKVKIKQAGKQQETRYTVTSSDSAELQEFDQKMTLFETMTKTKSFNKNTKHKALYHALMESILEDEDAMDKVVADKSKKRKLDDADRDKGPPVGPNQGLKRKKTGKDVEPSKKDLREDMSNTDEPPVVKADPNDWFKKPERPPTSDPEWNKDFSAFVMNRLQISDLTQDILIGPAYKILKVIDVEVNVWYGYGHLEEIECMRTRYSYFPPNTTIPRRSRKQTSNVVEPEIRTIVEMADNRTMAQMLHAPIEGYEDVIVVPPINANNFELKQTLINLVQTNQFTGRQDPHNHLRFFNKVTSTFRHPEVPNTTIKLLLFPFSLEGEARIWLDKEPPRSILTWEDLVSKFINQFFPPSKTTYLRNEIINFFQKPNETFNEAWERFKDLLRQCPHHGFSELHQLDTFYNALNPNDQDALDSAAGGNFLDKIPRECLSIIESKSKVRYSRSRVTNSRMNTPSSSSSSNSFELQQIAAFLEDKLDICMSRFEKSLNDIKASFVTPTAPIKAVEEVCVTYGANHSYNHYPLTRGNEFLIFHDNIQQFQTAAVENFMQGNRHQNVSSQMRPSGFNQPNHQNRQGIVYQNFSQPQYENYLCNLCGNNSHNGYDCQQQFPFVYEQEPSYNQNYNDNYYPHESPSFPCCDNCGGSHETFQYLKELAEYDKSTSRDHSNDDHSVQNEESLGNSSNEIDASNSDQEQEIPPQDSDIRQLIREKCCVEVCEEQKQKIKDTILELVEICRQKELYCMHDNIEDLIESALTTKLLSINSNSQRFDKKEQEVKNVVEQSAKRKTRAEKSLHNFRVIHKSSISLNNTSQISSVHAIAPILSTKEPEYSLSMGYEHPNTTPETESDEIIKSGVEELVPIPNEYEVTSEDKRDCDVPVYTIDIRDNHSEILSESDNDDDFSSDDESFEDIEYVDASLPDPEIVSIEEENVVQHEEEEEEVDLEDISQIQDVVLREKLLSINRLIANIESLNDNHTPVCVLNSSALIFEKSDNFLSDNFSPEFETFWDHTEETRNGSTITHADNSLPEYDSFCFEIEPDQEERLINIAKNDISDDSSNDPLLEEVNLFLASVNSIPPGIENFAYDPERDTRFLEALLINDSIPFPVNESSDDPSIPRPPPKPPDDEFNLEPDSREVISVIDEPNKDESFASGGDIVVSTKDEDVDYFSFTFVIRIFLPYLIHPEVSPLFLSAKSEDTIFDPGFTLID</sequence>
<proteinExistence type="predicted"/>
<evidence type="ECO:0000313" key="3">
    <source>
        <dbReference type="EMBL" id="GEU57657.1"/>
    </source>
</evidence>
<feature type="compositionally biased region" description="Basic and acidic residues" evidence="1">
    <location>
        <begin position="278"/>
        <end position="292"/>
    </location>
</feature>
<feature type="compositionally biased region" description="Acidic residues" evidence="1">
    <location>
        <begin position="31"/>
        <end position="48"/>
    </location>
</feature>
<feature type="compositionally biased region" description="Basic and acidic residues" evidence="1">
    <location>
        <begin position="832"/>
        <end position="846"/>
    </location>
</feature>
<dbReference type="GO" id="GO:0003964">
    <property type="term" value="F:RNA-directed DNA polymerase activity"/>
    <property type="evidence" value="ECO:0007669"/>
    <property type="project" value="UniProtKB-KW"/>
</dbReference>
<evidence type="ECO:0000256" key="1">
    <source>
        <dbReference type="SAM" id="MobiDB-lite"/>
    </source>
</evidence>
<feature type="compositionally biased region" description="Basic and acidic residues" evidence="1">
    <location>
        <begin position="49"/>
        <end position="64"/>
    </location>
</feature>
<dbReference type="InterPro" id="IPR005162">
    <property type="entry name" value="Retrotrans_gag_dom"/>
</dbReference>
<accession>A0A6L2L9W9</accession>
<keyword evidence="3" id="KW-0808">Transferase</keyword>
<feature type="compositionally biased region" description="Basic and acidic residues" evidence="1">
    <location>
        <begin position="304"/>
        <end position="322"/>
    </location>
</feature>
<dbReference type="EMBL" id="BKCJ010003869">
    <property type="protein sequence ID" value="GEU57657.1"/>
    <property type="molecule type" value="Genomic_DNA"/>
</dbReference>
<feature type="region of interest" description="Disordered" evidence="1">
    <location>
        <begin position="832"/>
        <end position="872"/>
    </location>
</feature>
<protein>
    <submittedName>
        <fullName evidence="3">Reverse transcriptase domain-containing protein</fullName>
    </submittedName>
</protein>
<feature type="compositionally biased region" description="Acidic residues" evidence="1">
    <location>
        <begin position="107"/>
        <end position="117"/>
    </location>
</feature>
<feature type="domain" description="Retrotransposon gag" evidence="2">
    <location>
        <begin position="489"/>
        <end position="582"/>
    </location>
</feature>
<dbReference type="PANTHER" id="PTHR33223">
    <property type="entry name" value="CCHC-TYPE DOMAIN-CONTAINING PROTEIN"/>
    <property type="match status" value="1"/>
</dbReference>
<feature type="compositionally biased region" description="Polar residues" evidence="1">
    <location>
        <begin position="847"/>
        <end position="864"/>
    </location>
</feature>
<feature type="compositionally biased region" description="Basic and acidic residues" evidence="1">
    <location>
        <begin position="247"/>
        <end position="263"/>
    </location>
</feature>
<reference evidence="3" key="1">
    <citation type="journal article" date="2019" name="Sci. Rep.">
        <title>Draft genome of Tanacetum cinerariifolium, the natural source of mosquito coil.</title>
        <authorList>
            <person name="Yamashiro T."/>
            <person name="Shiraishi A."/>
            <person name="Satake H."/>
            <person name="Nakayama K."/>
        </authorList>
    </citation>
    <scope>NUCLEOTIDE SEQUENCE</scope>
</reference>
<feature type="region of interest" description="Disordered" evidence="1">
    <location>
        <begin position="19"/>
        <end position="71"/>
    </location>
</feature>
<evidence type="ECO:0000259" key="2">
    <source>
        <dbReference type="Pfam" id="PF03732"/>
    </source>
</evidence>
<feature type="region of interest" description="Disordered" evidence="1">
    <location>
        <begin position="247"/>
        <end position="322"/>
    </location>
</feature>
<keyword evidence="3" id="KW-0548">Nucleotidyltransferase</keyword>
<dbReference type="Pfam" id="PF03732">
    <property type="entry name" value="Retrotrans_gag"/>
    <property type="match status" value="1"/>
</dbReference>
<feature type="region of interest" description="Disordered" evidence="1">
    <location>
        <begin position="93"/>
        <end position="117"/>
    </location>
</feature>
<name>A0A6L2L9W9_TANCI</name>
<feature type="compositionally biased region" description="Basic and acidic residues" evidence="1">
    <location>
        <begin position="93"/>
        <end position="106"/>
    </location>
</feature>
<dbReference type="PANTHER" id="PTHR33223:SF11">
    <property type="entry name" value="ELEMENT PROTEIN, PUTATIVE-RELATED"/>
    <property type="match status" value="1"/>
</dbReference>
<gene>
    <name evidence="3" type="ORF">Tci_029635</name>
</gene>
<comment type="caution">
    <text evidence="3">The sequence shown here is derived from an EMBL/GenBank/DDBJ whole genome shotgun (WGS) entry which is preliminary data.</text>
</comment>